<reference evidence="1 2" key="1">
    <citation type="submission" date="2018-10" db="EMBL/GenBank/DDBJ databases">
        <title>Bradyrhizobium sp. nov., isolated from effective nodules of peanut in China.</title>
        <authorList>
            <person name="Li Y."/>
        </authorList>
    </citation>
    <scope>NUCLEOTIDE SEQUENCE [LARGE SCALE GENOMIC DNA]</scope>
    <source>
        <strain evidence="1 2">CCBAU 51781</strain>
    </source>
</reference>
<accession>A0ABY0DEP0</accession>
<gene>
    <name evidence="1" type="ORF">EAS62_27250</name>
</gene>
<dbReference type="EMBL" id="RDRA01000016">
    <property type="protein sequence ID" value="RXG90734.1"/>
    <property type="molecule type" value="Genomic_DNA"/>
</dbReference>
<proteinExistence type="predicted"/>
<evidence type="ECO:0000313" key="2">
    <source>
        <dbReference type="Proteomes" id="UP000289946"/>
    </source>
</evidence>
<evidence type="ECO:0000313" key="1">
    <source>
        <dbReference type="EMBL" id="RXG90734.1"/>
    </source>
</evidence>
<name>A0ABY0DEP0_9BRAD</name>
<organism evidence="1 2">
    <name type="scientific">Bradyrhizobium zhanjiangense</name>
    <dbReference type="NCBI Taxonomy" id="1325107"/>
    <lineage>
        <taxon>Bacteria</taxon>
        <taxon>Pseudomonadati</taxon>
        <taxon>Pseudomonadota</taxon>
        <taxon>Alphaproteobacteria</taxon>
        <taxon>Hyphomicrobiales</taxon>
        <taxon>Nitrobacteraceae</taxon>
        <taxon>Bradyrhizobium</taxon>
    </lineage>
</organism>
<protein>
    <submittedName>
        <fullName evidence="1">Uncharacterized protein</fullName>
    </submittedName>
</protein>
<keyword evidence="2" id="KW-1185">Reference proteome</keyword>
<dbReference type="Proteomes" id="UP000289946">
    <property type="component" value="Unassembled WGS sequence"/>
</dbReference>
<comment type="caution">
    <text evidence="1">The sequence shown here is derived from an EMBL/GenBank/DDBJ whole genome shotgun (WGS) entry which is preliminary data.</text>
</comment>
<sequence length="74" mass="8212">MPRFSPLREAATVAAFIVHDIRGLDFDQSIRPRGGFLKRHGSLELNNDQNRSPGFGTVILMQLSGIIAFCPLPF</sequence>